<dbReference type="AlphaFoldDB" id="A0A1Y6M3M7"/>
<gene>
    <name evidence="2" type="ORF">ZT1A5_G11821</name>
</gene>
<name>A0A1Y6M3M7_ZYMTR</name>
<sequence length="795" mass="87978">MGSKMHVAGWAFSSVVSPEIWLEDFDYLMDGAAGKWTDTVIRHLLNTPSEDSVEKVTAAFLKKWKPDDGTQDASAALEKIWALSLSQGTDETLREYHERAGVLLQEADTPDSSDLTSTSAGVLPIAISWFKKKKGLNNHERLRKEEQTQQEKEALAKYTTAVRTSKSISVELEMRIAAITNTTTTTATKGNNKPKSVNHTMAAPEVIPDAPIYQPQPQRHQEQPAFYRYPTPPPPQVQQQRSWSQFAPLQQSQWQPPQRQQTPYTSSSNSYTLLSNHNNHTLLNSSSRILSTKFRINSRNSTTSDHSNGVTQANPTRISQQQGQQQTAPTTPNRQLSGPQATPGAPEPRIVPEREVMADILATGFKRARADEDDGDEEREQTAVPREKQKTSRPKHNKLQHQQTINGQSFFGAKGTKKTSQERKRKRMKPINAMSGQSPIDIPQLLSKVIVEIPITWLVQLLLFFRDETSLFDNAAWQAALRGAIKTFNAGQQHSKQPSARPTTPKISAPATSTTPKASLAPLVPTAPAEQTKPKSGISNKQATELPVKDPMDEPLNITVDTDAISTEVMNSIAQWKKRNTTEVMNSIAQWKKRNTTERDFGIPAVITGRGGQQVSVIRNKIAADQGSDINLMYPHMRKALNLPLYHISEIDLSLMAMATAAGHTVPLKRVVFFKINVQGITRSTWAFACLTKRGGLSLLLGIPYLNDLNAVLNIRTSTITIGDDDRNKPTVALVTPFQESTAPEVTVKPQQLEELADRISGESDTESGEDSDASDDNEEDGDTDSDSDSEEDFQ</sequence>
<dbReference type="InterPro" id="IPR021109">
    <property type="entry name" value="Peptidase_aspartic_dom_sf"/>
</dbReference>
<proteinExistence type="predicted"/>
<feature type="compositionally biased region" description="Low complexity" evidence="1">
    <location>
        <begin position="237"/>
        <end position="272"/>
    </location>
</feature>
<reference evidence="2 3" key="1">
    <citation type="submission" date="2016-10" db="EMBL/GenBank/DDBJ databases">
        <authorList>
            <person name="Varghese N."/>
        </authorList>
    </citation>
    <scope>NUCLEOTIDE SEQUENCE [LARGE SCALE GENOMIC DNA]</scope>
</reference>
<dbReference type="EMBL" id="LT882693">
    <property type="protein sequence ID" value="SMY30368.1"/>
    <property type="molecule type" value="Genomic_DNA"/>
</dbReference>
<feature type="region of interest" description="Disordered" evidence="1">
    <location>
        <begin position="210"/>
        <end position="272"/>
    </location>
</feature>
<dbReference type="Proteomes" id="UP000215453">
    <property type="component" value="Chromosome 18"/>
</dbReference>
<evidence type="ECO:0000256" key="1">
    <source>
        <dbReference type="SAM" id="MobiDB-lite"/>
    </source>
</evidence>
<feature type="region of interest" description="Disordered" evidence="1">
    <location>
        <begin position="490"/>
        <end position="541"/>
    </location>
</feature>
<protein>
    <submittedName>
        <fullName evidence="2">Uncharacterized protein</fullName>
    </submittedName>
</protein>
<accession>A0A1Y6M3M7</accession>
<feature type="compositionally biased region" description="Acidic residues" evidence="1">
    <location>
        <begin position="764"/>
        <end position="795"/>
    </location>
</feature>
<feature type="region of interest" description="Disordered" evidence="1">
    <location>
        <begin position="366"/>
        <end position="401"/>
    </location>
</feature>
<organism evidence="2 3">
    <name type="scientific">Zymoseptoria tritici ST99CH_1A5</name>
    <dbReference type="NCBI Taxonomy" id="1276529"/>
    <lineage>
        <taxon>Eukaryota</taxon>
        <taxon>Fungi</taxon>
        <taxon>Dikarya</taxon>
        <taxon>Ascomycota</taxon>
        <taxon>Pezizomycotina</taxon>
        <taxon>Dothideomycetes</taxon>
        <taxon>Dothideomycetidae</taxon>
        <taxon>Mycosphaerellales</taxon>
        <taxon>Mycosphaerellaceae</taxon>
        <taxon>Zymoseptoria</taxon>
    </lineage>
</organism>
<feature type="region of interest" description="Disordered" evidence="1">
    <location>
        <begin position="298"/>
        <end position="351"/>
    </location>
</feature>
<feature type="region of interest" description="Disordered" evidence="1">
    <location>
        <begin position="740"/>
        <end position="795"/>
    </location>
</feature>
<feature type="compositionally biased region" description="Polar residues" evidence="1">
    <location>
        <begin position="327"/>
        <end position="340"/>
    </location>
</feature>
<evidence type="ECO:0000313" key="3">
    <source>
        <dbReference type="Proteomes" id="UP000215453"/>
    </source>
</evidence>
<feature type="compositionally biased region" description="Polar residues" evidence="1">
    <location>
        <begin position="490"/>
        <end position="517"/>
    </location>
</feature>
<evidence type="ECO:0000313" key="2">
    <source>
        <dbReference type="EMBL" id="SMY30368.1"/>
    </source>
</evidence>
<feature type="compositionally biased region" description="Polar residues" evidence="1">
    <location>
        <begin position="298"/>
        <end position="319"/>
    </location>
</feature>
<dbReference type="Gene3D" id="2.40.70.10">
    <property type="entry name" value="Acid Proteases"/>
    <property type="match status" value="1"/>
</dbReference>